<dbReference type="PANTHER" id="PTHR33392">
    <property type="entry name" value="POLYISOPRENYL-TEICHOIC ACID--PEPTIDOGLYCAN TEICHOIC ACID TRANSFERASE TAGU"/>
    <property type="match status" value="1"/>
</dbReference>
<reference evidence="4" key="1">
    <citation type="submission" date="2022-07" db="EMBL/GenBank/DDBJ databases">
        <title>Complete genome of CX2.</title>
        <authorList>
            <person name="Cao G."/>
        </authorList>
    </citation>
    <scope>NUCLEOTIDE SEQUENCE</scope>
    <source>
        <strain evidence="4">CX2</strain>
    </source>
</reference>
<keyword evidence="2" id="KW-0472">Membrane</keyword>
<feature type="transmembrane region" description="Helical" evidence="2">
    <location>
        <begin position="21"/>
        <end position="44"/>
    </location>
</feature>
<dbReference type="Gene3D" id="3.40.630.190">
    <property type="entry name" value="LCP protein"/>
    <property type="match status" value="1"/>
</dbReference>
<dbReference type="PANTHER" id="PTHR33392:SF6">
    <property type="entry name" value="POLYISOPRENYL-TEICHOIC ACID--PEPTIDOGLYCAN TEICHOIC ACID TRANSFERASE TAGU"/>
    <property type="match status" value="1"/>
</dbReference>
<dbReference type="Proteomes" id="UP001060325">
    <property type="component" value="Chromosome"/>
</dbReference>
<dbReference type="InterPro" id="IPR050922">
    <property type="entry name" value="LytR/CpsA/Psr_CW_biosynth"/>
</dbReference>
<evidence type="ECO:0000256" key="1">
    <source>
        <dbReference type="ARBA" id="ARBA00006068"/>
    </source>
</evidence>
<keyword evidence="2" id="KW-1133">Transmembrane helix</keyword>
<proteinExistence type="inferred from homology"/>
<dbReference type="RefSeq" id="WP_255177884.1">
    <property type="nucleotide sequence ID" value="NZ_CP101462.1"/>
</dbReference>
<name>A0ABY5FPH2_9BACL</name>
<keyword evidence="2" id="KW-0812">Transmembrane</keyword>
<evidence type="ECO:0000313" key="4">
    <source>
        <dbReference type="EMBL" id="UTT43505.1"/>
    </source>
</evidence>
<feature type="domain" description="Cell envelope-related transcriptional attenuator" evidence="3">
    <location>
        <begin position="92"/>
        <end position="233"/>
    </location>
</feature>
<accession>A0ABY5FPH2</accession>
<dbReference type="Pfam" id="PF03816">
    <property type="entry name" value="LytR_cpsA_psr"/>
    <property type="match status" value="1"/>
</dbReference>
<dbReference type="NCBIfam" id="TIGR00350">
    <property type="entry name" value="lytR_cpsA_psr"/>
    <property type="match status" value="1"/>
</dbReference>
<evidence type="ECO:0000313" key="5">
    <source>
        <dbReference type="Proteomes" id="UP001060325"/>
    </source>
</evidence>
<gene>
    <name evidence="4" type="ORF">NMQ00_03110</name>
</gene>
<organism evidence="4 5">
    <name type="scientific">Exiguobacterium aurantiacum</name>
    <dbReference type="NCBI Taxonomy" id="33987"/>
    <lineage>
        <taxon>Bacteria</taxon>
        <taxon>Bacillati</taxon>
        <taxon>Bacillota</taxon>
        <taxon>Bacilli</taxon>
        <taxon>Bacillales</taxon>
        <taxon>Bacillales Family XII. Incertae Sedis</taxon>
        <taxon>Exiguobacterium</taxon>
    </lineage>
</organism>
<dbReference type="InterPro" id="IPR004474">
    <property type="entry name" value="LytR_CpsA_psr"/>
</dbReference>
<evidence type="ECO:0000256" key="2">
    <source>
        <dbReference type="SAM" id="Phobius"/>
    </source>
</evidence>
<dbReference type="EMBL" id="CP101462">
    <property type="protein sequence ID" value="UTT43505.1"/>
    <property type="molecule type" value="Genomic_DNA"/>
</dbReference>
<comment type="similarity">
    <text evidence="1">Belongs to the LytR/CpsA/Psr (LCP) family.</text>
</comment>
<evidence type="ECO:0000259" key="3">
    <source>
        <dbReference type="Pfam" id="PF03816"/>
    </source>
</evidence>
<keyword evidence="5" id="KW-1185">Reference proteome</keyword>
<sequence>MESEKRRVKKSRRKKSRAKKIAFIVAGVLGMMLLLGGGLVAYLYNQVDSTVNRINESSGLSKERMNQKTIAEKKPISVLLLGVDRRADEQGRSDSIIVMTLNPNKDQSAMLSIPRDTKTEIVGKGVADKINHAYAFGGAEMALDTVENFLGIPIDYVAEVDMKGFQDAVDLFGGVEVTNDLAFESGGYTFNPGVQTLNGAEALAFTRMRYDDPRGDFGRQERQRAVITAIVNEGVNDFSLSKFTNMLDVLGNNAKTNITFKELRTLSTEYTAAFKNQDVLRLEGQGGKEGDGIYYWRPSSTSLGEVRSYLAELMEQ</sequence>
<protein>
    <submittedName>
        <fullName evidence="4">LCP family protein</fullName>
    </submittedName>
</protein>